<keyword evidence="3" id="KW-0731">Sigma factor</keyword>
<dbReference type="Pfam" id="PF08281">
    <property type="entry name" value="Sigma70_r4_2"/>
    <property type="match status" value="1"/>
</dbReference>
<dbReference type="InterPro" id="IPR013324">
    <property type="entry name" value="RNA_pol_sigma_r3/r4-like"/>
</dbReference>
<dbReference type="Gene3D" id="1.10.1740.10">
    <property type="match status" value="1"/>
</dbReference>
<evidence type="ECO:0000313" key="9">
    <source>
        <dbReference type="Proteomes" id="UP000326344"/>
    </source>
</evidence>
<accession>A0A5N1J7M7</accession>
<evidence type="ECO:0000256" key="4">
    <source>
        <dbReference type="ARBA" id="ARBA00023125"/>
    </source>
</evidence>
<dbReference type="Proteomes" id="UP000326344">
    <property type="component" value="Unassembled WGS sequence"/>
</dbReference>
<feature type="domain" description="RNA polymerase sigma-70 region 2" evidence="6">
    <location>
        <begin position="25"/>
        <end position="92"/>
    </location>
</feature>
<dbReference type="AlphaFoldDB" id="A0A5N1J7M7"/>
<dbReference type="InterPro" id="IPR039425">
    <property type="entry name" value="RNA_pol_sigma-70-like"/>
</dbReference>
<evidence type="ECO:0000256" key="1">
    <source>
        <dbReference type="ARBA" id="ARBA00010641"/>
    </source>
</evidence>
<dbReference type="Pfam" id="PF04542">
    <property type="entry name" value="Sigma70_r2"/>
    <property type="match status" value="1"/>
</dbReference>
<dbReference type="Gene3D" id="1.10.10.10">
    <property type="entry name" value="Winged helix-like DNA-binding domain superfamily/Winged helix DNA-binding domain"/>
    <property type="match status" value="1"/>
</dbReference>
<dbReference type="InterPro" id="IPR007627">
    <property type="entry name" value="RNA_pol_sigma70_r2"/>
</dbReference>
<keyword evidence="4" id="KW-0238">DNA-binding</keyword>
<organism evidence="8 9">
    <name type="scientific">Larkinella humicola</name>
    <dbReference type="NCBI Taxonomy" id="2607654"/>
    <lineage>
        <taxon>Bacteria</taxon>
        <taxon>Pseudomonadati</taxon>
        <taxon>Bacteroidota</taxon>
        <taxon>Cytophagia</taxon>
        <taxon>Cytophagales</taxon>
        <taxon>Spirosomataceae</taxon>
        <taxon>Larkinella</taxon>
    </lineage>
</organism>
<dbReference type="RefSeq" id="WP_150880768.1">
    <property type="nucleotide sequence ID" value="NZ_VTWS01000008.1"/>
</dbReference>
<evidence type="ECO:0000313" key="8">
    <source>
        <dbReference type="EMBL" id="KAA9347190.1"/>
    </source>
</evidence>
<evidence type="ECO:0000256" key="5">
    <source>
        <dbReference type="ARBA" id="ARBA00023163"/>
    </source>
</evidence>
<evidence type="ECO:0000259" key="7">
    <source>
        <dbReference type="Pfam" id="PF08281"/>
    </source>
</evidence>
<proteinExistence type="inferred from homology"/>
<sequence>MNEGQDLFLAIQGIREGNETDFRRFYEQTKNRVYNLVLGYVRNREDAEEIMQDVFLEVFLSSHTFKGDASVTTWLYRIAVNKSLDFLKHRKRQKRFAFFTSLFDTQSGEVLHHPTDFFHPGIALENQENAARLFRAIDTLPDKQKTAYLLTKVEGLSNIETAAILAASVGAVESLLQRATENLKKQLARVYKSVQEGG</sequence>
<feature type="domain" description="RNA polymerase sigma factor 70 region 4 type 2" evidence="7">
    <location>
        <begin position="132"/>
        <end position="179"/>
    </location>
</feature>
<comment type="similarity">
    <text evidence="1">Belongs to the sigma-70 factor family. ECF subfamily.</text>
</comment>
<keyword evidence="9" id="KW-1185">Reference proteome</keyword>
<dbReference type="SUPFAM" id="SSF88659">
    <property type="entry name" value="Sigma3 and sigma4 domains of RNA polymerase sigma factors"/>
    <property type="match status" value="1"/>
</dbReference>
<dbReference type="PANTHER" id="PTHR43133:SF8">
    <property type="entry name" value="RNA POLYMERASE SIGMA FACTOR HI_1459-RELATED"/>
    <property type="match status" value="1"/>
</dbReference>
<dbReference type="CDD" id="cd06171">
    <property type="entry name" value="Sigma70_r4"/>
    <property type="match status" value="1"/>
</dbReference>
<dbReference type="SUPFAM" id="SSF88946">
    <property type="entry name" value="Sigma2 domain of RNA polymerase sigma factors"/>
    <property type="match status" value="1"/>
</dbReference>
<dbReference type="GO" id="GO:0006352">
    <property type="term" value="P:DNA-templated transcription initiation"/>
    <property type="evidence" value="ECO:0007669"/>
    <property type="project" value="InterPro"/>
</dbReference>
<dbReference type="NCBIfam" id="TIGR02937">
    <property type="entry name" value="sigma70-ECF"/>
    <property type="match status" value="1"/>
</dbReference>
<dbReference type="InterPro" id="IPR014284">
    <property type="entry name" value="RNA_pol_sigma-70_dom"/>
</dbReference>
<dbReference type="InterPro" id="IPR036388">
    <property type="entry name" value="WH-like_DNA-bd_sf"/>
</dbReference>
<evidence type="ECO:0000259" key="6">
    <source>
        <dbReference type="Pfam" id="PF04542"/>
    </source>
</evidence>
<keyword evidence="2" id="KW-0805">Transcription regulation</keyword>
<name>A0A5N1J7M7_9BACT</name>
<evidence type="ECO:0000256" key="2">
    <source>
        <dbReference type="ARBA" id="ARBA00023015"/>
    </source>
</evidence>
<dbReference type="PANTHER" id="PTHR43133">
    <property type="entry name" value="RNA POLYMERASE ECF-TYPE SIGMA FACTO"/>
    <property type="match status" value="1"/>
</dbReference>
<dbReference type="GO" id="GO:0016987">
    <property type="term" value="F:sigma factor activity"/>
    <property type="evidence" value="ECO:0007669"/>
    <property type="project" value="UniProtKB-KW"/>
</dbReference>
<comment type="caution">
    <text evidence="8">The sequence shown here is derived from an EMBL/GenBank/DDBJ whole genome shotgun (WGS) entry which is preliminary data.</text>
</comment>
<reference evidence="8 9" key="1">
    <citation type="submission" date="2019-09" db="EMBL/GenBank/DDBJ databases">
        <title>Genome Sequence of Larkinella sp MA1.</title>
        <authorList>
            <person name="Srinivasan S."/>
        </authorList>
    </citation>
    <scope>NUCLEOTIDE SEQUENCE [LARGE SCALE GENOMIC DNA]</scope>
    <source>
        <strain evidence="8 9">MA1</strain>
    </source>
</reference>
<gene>
    <name evidence="8" type="ORF">F0P93_26655</name>
</gene>
<protein>
    <submittedName>
        <fullName evidence="8">RNA polymerase sigma factor</fullName>
    </submittedName>
</protein>
<keyword evidence="5" id="KW-0804">Transcription</keyword>
<dbReference type="InterPro" id="IPR013249">
    <property type="entry name" value="RNA_pol_sigma70_r4_t2"/>
</dbReference>
<dbReference type="GO" id="GO:0003677">
    <property type="term" value="F:DNA binding"/>
    <property type="evidence" value="ECO:0007669"/>
    <property type="project" value="UniProtKB-KW"/>
</dbReference>
<dbReference type="EMBL" id="VTWS01000008">
    <property type="protein sequence ID" value="KAA9347190.1"/>
    <property type="molecule type" value="Genomic_DNA"/>
</dbReference>
<evidence type="ECO:0000256" key="3">
    <source>
        <dbReference type="ARBA" id="ARBA00023082"/>
    </source>
</evidence>
<dbReference type="InterPro" id="IPR013325">
    <property type="entry name" value="RNA_pol_sigma_r2"/>
</dbReference>